<dbReference type="Gene3D" id="1.20.1720.10">
    <property type="entry name" value="Multidrug resistance protein D"/>
    <property type="match status" value="1"/>
</dbReference>
<dbReference type="Pfam" id="PF07690">
    <property type="entry name" value="MFS_1"/>
    <property type="match status" value="1"/>
</dbReference>
<feature type="transmembrane region" description="Helical" evidence="8">
    <location>
        <begin position="238"/>
        <end position="263"/>
    </location>
</feature>
<gene>
    <name evidence="11" type="ORF">ACFFGY_15480</name>
</gene>
<dbReference type="Proteomes" id="UP001589865">
    <property type="component" value="Unassembled WGS sequence"/>
</dbReference>
<comment type="similarity">
    <text evidence="2 8">Belongs to the major facilitator superfamily. Bcr/CmlA family.</text>
</comment>
<feature type="transmembrane region" description="Helical" evidence="8">
    <location>
        <begin position="164"/>
        <end position="184"/>
    </location>
</feature>
<evidence type="ECO:0000313" key="12">
    <source>
        <dbReference type="Proteomes" id="UP001589865"/>
    </source>
</evidence>
<name>A0ABV6JV90_9PROT</name>
<keyword evidence="6 8" id="KW-1133">Transmembrane helix</keyword>
<proteinExistence type="inferred from homology"/>
<feature type="transmembrane region" description="Helical" evidence="8">
    <location>
        <begin position="283"/>
        <end position="304"/>
    </location>
</feature>
<accession>A0ABV6JV90</accession>
<dbReference type="NCBIfam" id="TIGR00710">
    <property type="entry name" value="efflux_Bcr_CflA"/>
    <property type="match status" value="1"/>
</dbReference>
<dbReference type="InterPro" id="IPR036259">
    <property type="entry name" value="MFS_trans_sf"/>
</dbReference>
<organism evidence="11 12">
    <name type="scientific">Roseomonas elaeocarpi</name>
    <dbReference type="NCBI Taxonomy" id="907779"/>
    <lineage>
        <taxon>Bacteria</taxon>
        <taxon>Pseudomonadati</taxon>
        <taxon>Pseudomonadota</taxon>
        <taxon>Alphaproteobacteria</taxon>
        <taxon>Acetobacterales</taxon>
        <taxon>Roseomonadaceae</taxon>
        <taxon>Roseomonas</taxon>
    </lineage>
</organism>
<comment type="subcellular location">
    <subcellularLocation>
        <location evidence="8">Cell inner membrane</location>
        <topology evidence="8">Multi-pass membrane protein</topology>
    </subcellularLocation>
    <subcellularLocation>
        <location evidence="1">Cell membrane</location>
        <topology evidence="1">Multi-pass membrane protein</topology>
    </subcellularLocation>
</comment>
<evidence type="ECO:0000256" key="1">
    <source>
        <dbReference type="ARBA" id="ARBA00004651"/>
    </source>
</evidence>
<reference evidence="11 12" key="1">
    <citation type="submission" date="2024-09" db="EMBL/GenBank/DDBJ databases">
        <authorList>
            <person name="Sun Q."/>
            <person name="Mori K."/>
        </authorList>
    </citation>
    <scope>NUCLEOTIDE SEQUENCE [LARGE SCALE GENOMIC DNA]</scope>
    <source>
        <strain evidence="11 12">TBRC 5777</strain>
    </source>
</reference>
<feature type="transmembrane region" description="Helical" evidence="8">
    <location>
        <begin position="47"/>
        <end position="64"/>
    </location>
</feature>
<feature type="transmembrane region" description="Helical" evidence="8">
    <location>
        <begin position="76"/>
        <end position="95"/>
    </location>
</feature>
<dbReference type="InterPro" id="IPR004812">
    <property type="entry name" value="Efflux_drug-R_Bcr/CmlA"/>
</dbReference>
<dbReference type="InterPro" id="IPR011701">
    <property type="entry name" value="MFS"/>
</dbReference>
<evidence type="ECO:0000256" key="7">
    <source>
        <dbReference type="ARBA" id="ARBA00023136"/>
    </source>
</evidence>
<sequence>MPIRRDSVLFTVFLGALAALPPLSIDMGLPGFALLEADLGATASEAAQTLSLFLLGFAAGPLLFGPLSDRFGRRRILLMGLVIYTLAGLGCTLAPSTGLLLAARLVQGVGAGAGATLPFAIVRDVFEGTAARTRIAAVTLVLNVGPIVAPVLGSLAIQFGGWRAIYAVLAAAGALLLLVTLPGFRETAPDGRHNSLHPRELLRRYRSVLGNRVFLGNSLLGACGFATMFSYITASPTVLIGLFGVTPGVFSLLFGCSAVALMVGSALNGQLAARHVAAERVSAAGLGLIILASLGMLAVTMLGLARPATLVPLAALDTFGYGLLSPGVTHAALQPMGRMAGVASAALRSLQMLFGSLASALTGLLFDGHTTWSLSGTMAGFALLGLLARRLATAPEDTATAAGLPPASVASASPTAALADAVTDHALPPVPGAAPGRLATRPVGTS</sequence>
<dbReference type="CDD" id="cd17320">
    <property type="entry name" value="MFS_MdfA_MDR_like"/>
    <property type="match status" value="1"/>
</dbReference>
<comment type="caution">
    <text evidence="11">The sequence shown here is derived from an EMBL/GenBank/DDBJ whole genome shotgun (WGS) entry which is preliminary data.</text>
</comment>
<feature type="transmembrane region" description="Helical" evidence="8">
    <location>
        <begin position="134"/>
        <end position="158"/>
    </location>
</feature>
<evidence type="ECO:0000256" key="2">
    <source>
        <dbReference type="ARBA" id="ARBA00006236"/>
    </source>
</evidence>
<dbReference type="SUPFAM" id="SSF103473">
    <property type="entry name" value="MFS general substrate transporter"/>
    <property type="match status" value="1"/>
</dbReference>
<evidence type="ECO:0000313" key="11">
    <source>
        <dbReference type="EMBL" id="MFC0409654.1"/>
    </source>
</evidence>
<protein>
    <recommendedName>
        <fullName evidence="8">Bcr/CflA family efflux transporter</fullName>
    </recommendedName>
</protein>
<keyword evidence="8" id="KW-0997">Cell inner membrane</keyword>
<keyword evidence="3 8" id="KW-0813">Transport</keyword>
<feature type="domain" description="Major facilitator superfamily (MFS) profile" evidence="10">
    <location>
        <begin position="8"/>
        <end position="397"/>
    </location>
</feature>
<feature type="region of interest" description="Disordered" evidence="9">
    <location>
        <begin position="427"/>
        <end position="446"/>
    </location>
</feature>
<dbReference type="EMBL" id="JBHLUN010000010">
    <property type="protein sequence ID" value="MFC0409654.1"/>
    <property type="molecule type" value="Genomic_DNA"/>
</dbReference>
<keyword evidence="4" id="KW-1003">Cell membrane</keyword>
<evidence type="ECO:0000259" key="10">
    <source>
        <dbReference type="PROSITE" id="PS50850"/>
    </source>
</evidence>
<dbReference type="InterPro" id="IPR020846">
    <property type="entry name" value="MFS_dom"/>
</dbReference>
<feature type="transmembrane region" description="Helical" evidence="8">
    <location>
        <begin position="101"/>
        <end position="122"/>
    </location>
</feature>
<keyword evidence="7 8" id="KW-0472">Membrane</keyword>
<evidence type="ECO:0000256" key="5">
    <source>
        <dbReference type="ARBA" id="ARBA00022692"/>
    </source>
</evidence>
<dbReference type="PANTHER" id="PTHR23502">
    <property type="entry name" value="MAJOR FACILITATOR SUPERFAMILY"/>
    <property type="match status" value="1"/>
</dbReference>
<keyword evidence="5 8" id="KW-0812">Transmembrane</keyword>
<evidence type="ECO:0000256" key="4">
    <source>
        <dbReference type="ARBA" id="ARBA00022475"/>
    </source>
</evidence>
<dbReference type="PANTHER" id="PTHR23502:SF132">
    <property type="entry name" value="POLYAMINE TRANSPORTER 2-RELATED"/>
    <property type="match status" value="1"/>
</dbReference>
<evidence type="ECO:0000256" key="6">
    <source>
        <dbReference type="ARBA" id="ARBA00022989"/>
    </source>
</evidence>
<evidence type="ECO:0000256" key="9">
    <source>
        <dbReference type="SAM" id="MobiDB-lite"/>
    </source>
</evidence>
<evidence type="ECO:0000256" key="3">
    <source>
        <dbReference type="ARBA" id="ARBA00022448"/>
    </source>
</evidence>
<feature type="transmembrane region" description="Helical" evidence="8">
    <location>
        <begin position="213"/>
        <end position="232"/>
    </location>
</feature>
<dbReference type="RefSeq" id="WP_377045401.1">
    <property type="nucleotide sequence ID" value="NZ_JBHLUN010000010.1"/>
</dbReference>
<evidence type="ECO:0000256" key="8">
    <source>
        <dbReference type="RuleBase" id="RU365088"/>
    </source>
</evidence>
<keyword evidence="12" id="KW-1185">Reference proteome</keyword>
<comment type="caution">
    <text evidence="8">Lacks conserved residue(s) required for the propagation of feature annotation.</text>
</comment>
<dbReference type="PROSITE" id="PS50850">
    <property type="entry name" value="MFS"/>
    <property type="match status" value="1"/>
</dbReference>